<dbReference type="GO" id="GO:0019731">
    <property type="term" value="P:antibacterial humoral response"/>
    <property type="evidence" value="ECO:0007669"/>
    <property type="project" value="TreeGrafter"/>
</dbReference>
<comment type="caution">
    <text evidence="7">The sequence shown here is derived from an EMBL/GenBank/DDBJ whole genome shotgun (WGS) entry which is preliminary data.</text>
</comment>
<dbReference type="InterPro" id="IPR050514">
    <property type="entry name" value="WAP_four-disulfide_core"/>
</dbReference>
<name>A0A9Q0XWR8_9SAUR</name>
<keyword evidence="8" id="KW-1185">Reference proteome</keyword>
<accession>A0A9Q0XWR8</accession>
<dbReference type="SUPFAM" id="SSF57256">
    <property type="entry name" value="Elafin-like"/>
    <property type="match status" value="1"/>
</dbReference>
<sequence length="76" mass="7673">MKASSLLLLLSLGLLAIWAQLPPASGQTGSLGECPKPSGAGICVEMCGSDDSCGPGERCCSNGCGHVCTKVTKGYR</sequence>
<dbReference type="EMBL" id="JAPFRF010000005">
    <property type="protein sequence ID" value="KAJ7332283.1"/>
    <property type="molecule type" value="Genomic_DNA"/>
</dbReference>
<keyword evidence="3" id="KW-0044">Antibiotic</keyword>
<dbReference type="SMART" id="SM00217">
    <property type="entry name" value="WAP"/>
    <property type="match status" value="1"/>
</dbReference>
<gene>
    <name evidence="7" type="ORF">JRQ81_014463</name>
</gene>
<evidence type="ECO:0000313" key="8">
    <source>
        <dbReference type="Proteomes" id="UP001142489"/>
    </source>
</evidence>
<evidence type="ECO:0000256" key="4">
    <source>
        <dbReference type="ARBA" id="ARBA00035122"/>
    </source>
</evidence>
<dbReference type="GO" id="GO:0004867">
    <property type="term" value="F:serine-type endopeptidase inhibitor activity"/>
    <property type="evidence" value="ECO:0007669"/>
    <property type="project" value="TreeGrafter"/>
</dbReference>
<dbReference type="Pfam" id="PF00095">
    <property type="entry name" value="WAP"/>
    <property type="match status" value="1"/>
</dbReference>
<dbReference type="OrthoDB" id="4473401at2759"/>
<dbReference type="Gene3D" id="4.10.75.10">
    <property type="entry name" value="Elafin-like"/>
    <property type="match status" value="1"/>
</dbReference>
<evidence type="ECO:0000256" key="5">
    <source>
        <dbReference type="SAM" id="SignalP"/>
    </source>
</evidence>
<feature type="domain" description="WAP" evidence="6">
    <location>
        <begin position="27"/>
        <end position="72"/>
    </location>
</feature>
<dbReference type="InterPro" id="IPR036645">
    <property type="entry name" value="Elafin-like_sf"/>
</dbReference>
<evidence type="ECO:0000259" key="6">
    <source>
        <dbReference type="PROSITE" id="PS51390"/>
    </source>
</evidence>
<dbReference type="Proteomes" id="UP001142489">
    <property type="component" value="Unassembled WGS sequence"/>
</dbReference>
<evidence type="ECO:0000256" key="1">
    <source>
        <dbReference type="ARBA" id="ARBA00022529"/>
    </source>
</evidence>
<comment type="similarity">
    <text evidence="4">Belongs to the venom waprin family.</text>
</comment>
<organism evidence="7 8">
    <name type="scientific">Phrynocephalus forsythii</name>
    <dbReference type="NCBI Taxonomy" id="171643"/>
    <lineage>
        <taxon>Eukaryota</taxon>
        <taxon>Metazoa</taxon>
        <taxon>Chordata</taxon>
        <taxon>Craniata</taxon>
        <taxon>Vertebrata</taxon>
        <taxon>Euteleostomi</taxon>
        <taxon>Lepidosauria</taxon>
        <taxon>Squamata</taxon>
        <taxon>Bifurcata</taxon>
        <taxon>Unidentata</taxon>
        <taxon>Episquamata</taxon>
        <taxon>Toxicofera</taxon>
        <taxon>Iguania</taxon>
        <taxon>Acrodonta</taxon>
        <taxon>Agamidae</taxon>
        <taxon>Agaminae</taxon>
        <taxon>Phrynocephalus</taxon>
    </lineage>
</organism>
<keyword evidence="1" id="KW-0929">Antimicrobial</keyword>
<evidence type="ECO:0000313" key="7">
    <source>
        <dbReference type="EMBL" id="KAJ7332283.1"/>
    </source>
</evidence>
<reference evidence="7" key="1">
    <citation type="journal article" date="2023" name="DNA Res.">
        <title>Chromosome-level genome assembly of Phrynocephalus forsythii using third-generation DNA sequencing and Hi-C analysis.</title>
        <authorList>
            <person name="Qi Y."/>
            <person name="Zhao W."/>
            <person name="Zhao Y."/>
            <person name="Niu C."/>
            <person name="Cao S."/>
            <person name="Zhang Y."/>
        </authorList>
    </citation>
    <scope>NUCLEOTIDE SEQUENCE</scope>
    <source>
        <tissue evidence="7">Muscle</tissue>
    </source>
</reference>
<dbReference type="GO" id="GO:0005615">
    <property type="term" value="C:extracellular space"/>
    <property type="evidence" value="ECO:0007669"/>
    <property type="project" value="TreeGrafter"/>
</dbReference>
<dbReference type="PANTHER" id="PTHR19441:SF95">
    <property type="entry name" value="PERLWAPIN ISOFORM X1"/>
    <property type="match status" value="1"/>
</dbReference>
<dbReference type="PANTHER" id="PTHR19441">
    <property type="entry name" value="WHEY ACDIC PROTEIN WAP"/>
    <property type="match status" value="1"/>
</dbReference>
<protein>
    <recommendedName>
        <fullName evidence="6">WAP domain-containing protein</fullName>
    </recommendedName>
</protein>
<feature type="chain" id="PRO_5040298466" description="WAP domain-containing protein" evidence="5">
    <location>
        <begin position="27"/>
        <end position="76"/>
    </location>
</feature>
<dbReference type="InterPro" id="IPR008197">
    <property type="entry name" value="WAP_dom"/>
</dbReference>
<dbReference type="PROSITE" id="PS51390">
    <property type="entry name" value="WAP"/>
    <property type="match status" value="1"/>
</dbReference>
<keyword evidence="2 5" id="KW-0732">Signal</keyword>
<feature type="signal peptide" evidence="5">
    <location>
        <begin position="1"/>
        <end position="26"/>
    </location>
</feature>
<dbReference type="GO" id="GO:0045087">
    <property type="term" value="P:innate immune response"/>
    <property type="evidence" value="ECO:0007669"/>
    <property type="project" value="TreeGrafter"/>
</dbReference>
<evidence type="ECO:0000256" key="2">
    <source>
        <dbReference type="ARBA" id="ARBA00022729"/>
    </source>
</evidence>
<evidence type="ECO:0000256" key="3">
    <source>
        <dbReference type="ARBA" id="ARBA00023022"/>
    </source>
</evidence>
<dbReference type="AlphaFoldDB" id="A0A9Q0XWR8"/>
<proteinExistence type="inferred from homology"/>